<dbReference type="AlphaFoldDB" id="A0A369N126"/>
<gene>
    <name evidence="1" type="ORF">GO726_12550</name>
</gene>
<comment type="caution">
    <text evidence="1">The sequence shown here is derived from an EMBL/GenBank/DDBJ whole genome shotgun (WGS) entry which is preliminary data.</text>
</comment>
<accession>A0A369N126</accession>
<organism evidence="1 2">
    <name type="scientific">Eggerthella lenta</name>
    <name type="common">Eubacterium lentum</name>
    <dbReference type="NCBI Taxonomy" id="84112"/>
    <lineage>
        <taxon>Bacteria</taxon>
        <taxon>Bacillati</taxon>
        <taxon>Actinomycetota</taxon>
        <taxon>Coriobacteriia</taxon>
        <taxon>Eggerthellales</taxon>
        <taxon>Eggerthellaceae</taxon>
        <taxon>Eggerthella</taxon>
    </lineage>
</organism>
<dbReference type="Proteomes" id="UP000436429">
    <property type="component" value="Unassembled WGS sequence"/>
</dbReference>
<dbReference type="EMBL" id="WPOM01000032">
    <property type="protein sequence ID" value="MVN33985.1"/>
    <property type="molecule type" value="Genomic_DNA"/>
</dbReference>
<protein>
    <submittedName>
        <fullName evidence="1">Uncharacterized protein</fullName>
    </submittedName>
</protein>
<evidence type="ECO:0000313" key="2">
    <source>
        <dbReference type="Proteomes" id="UP000436429"/>
    </source>
</evidence>
<dbReference type="OMA" id="YYRAHEE"/>
<name>A0A369N126_EGGLN</name>
<proteinExistence type="predicted"/>
<dbReference type="RefSeq" id="WP_015761174.1">
    <property type="nucleotide sequence ID" value="NZ_AP025575.1"/>
</dbReference>
<evidence type="ECO:0000313" key="1">
    <source>
        <dbReference type="EMBL" id="MVN33985.1"/>
    </source>
</evidence>
<sequence>MGDSLIPLHYAILKHFMDGEADCADGVVRALEGDYRGYKLLNRADVEETLATAKENGLLDEAGYDLSEEGYLRIRYRINSFGEDMMGRYIAK</sequence>
<reference evidence="1 2" key="1">
    <citation type="submission" date="2019-11" db="EMBL/GenBank/DDBJ databases">
        <title>Whole genome shotgun sequencing (WGS) data from Adlercreutzia equolifaciens ResAG-91, Eggerthella lenta MRI-F36, MRI-F37, MRI-F40, ResAG-49, ResAG-88, ResAG-121, ResAG-145, and Gordonibacter sp. ResAG-5, ResAG-26, ResAG-43, ResAG-50, ResAG-59.</title>
        <authorList>
            <person name="Stoll D.A."/>
            <person name="Danylec N."/>
            <person name="Franz C.M.A.P."/>
            <person name="Huch M."/>
        </authorList>
    </citation>
    <scope>NUCLEOTIDE SEQUENCE [LARGE SCALE GENOMIC DNA]</scope>
    <source>
        <strain evidence="1 2">ResAG-88</strain>
    </source>
</reference>